<evidence type="ECO:0000313" key="2">
    <source>
        <dbReference type="Proteomes" id="UP000295192"/>
    </source>
</evidence>
<dbReference type="EMBL" id="LSRL02000333">
    <property type="protein sequence ID" value="TDG41554.1"/>
    <property type="molecule type" value="Genomic_DNA"/>
</dbReference>
<keyword evidence="2" id="KW-1185">Reference proteome</keyword>
<organism evidence="1 2">
    <name type="scientific">Drosophila navojoa</name>
    <name type="common">Fruit fly</name>
    <dbReference type="NCBI Taxonomy" id="7232"/>
    <lineage>
        <taxon>Eukaryota</taxon>
        <taxon>Metazoa</taxon>
        <taxon>Ecdysozoa</taxon>
        <taxon>Arthropoda</taxon>
        <taxon>Hexapoda</taxon>
        <taxon>Insecta</taxon>
        <taxon>Pterygota</taxon>
        <taxon>Neoptera</taxon>
        <taxon>Endopterygota</taxon>
        <taxon>Diptera</taxon>
        <taxon>Brachycera</taxon>
        <taxon>Muscomorpha</taxon>
        <taxon>Ephydroidea</taxon>
        <taxon>Drosophilidae</taxon>
        <taxon>Drosophila</taxon>
    </lineage>
</organism>
<gene>
    <name evidence="1" type="ORF">AWZ03_012018</name>
</gene>
<accession>A0A484AYW4</accession>
<proteinExistence type="predicted"/>
<sequence>MLGCGGLPNSYRLAHTLKKPIQYSLATHRLRHLKCLENTPKYSNYKQIHTMGSMLCKEYKTTGKITPNPDHNSGIIRLKNEFKAN</sequence>
<dbReference type="AlphaFoldDB" id="A0A484AYW4"/>
<evidence type="ECO:0000313" key="1">
    <source>
        <dbReference type="EMBL" id="TDG41554.1"/>
    </source>
</evidence>
<reference evidence="1 2" key="1">
    <citation type="journal article" date="2019" name="J. Hered.">
        <title>An Improved Genome Assembly for Drosophila navojoa, the Basal Species in the mojavensis Cluster.</title>
        <authorList>
            <person name="Vanderlinde T."/>
            <person name="Dupim E.G."/>
            <person name="Nazario-Yepiz N.O."/>
            <person name="Carvalho A.B."/>
        </authorList>
    </citation>
    <scope>NUCLEOTIDE SEQUENCE [LARGE SCALE GENOMIC DNA]</scope>
    <source>
        <strain evidence="1">Navoj_Jal97</strain>
        <tissue evidence="1">Whole organism</tissue>
    </source>
</reference>
<protein>
    <submittedName>
        <fullName evidence="1">Uncharacterized protein</fullName>
    </submittedName>
</protein>
<dbReference type="OrthoDB" id="432169at2759"/>
<name>A0A484AYW4_DRONA</name>
<comment type="caution">
    <text evidence="1">The sequence shown here is derived from an EMBL/GenBank/DDBJ whole genome shotgun (WGS) entry which is preliminary data.</text>
</comment>
<dbReference type="Proteomes" id="UP000295192">
    <property type="component" value="Unassembled WGS sequence"/>
</dbReference>